<accession>A0ABW8QNM0</accession>
<dbReference type="RefSeq" id="WP_080430348.1">
    <property type="nucleotide sequence ID" value="NZ_CP124750.1"/>
</dbReference>
<name>A0ABW8QNM0_9GAMM</name>
<dbReference type="GeneID" id="301144111"/>
<dbReference type="EMBL" id="JBJHGH010000002">
    <property type="protein sequence ID" value="MFK8976740.1"/>
    <property type="molecule type" value="Genomic_DNA"/>
</dbReference>
<organism evidence="1 2">
    <name type="scientific">Serratia sarumanii</name>
    <dbReference type="NCBI Taxonomy" id="3020826"/>
    <lineage>
        <taxon>Bacteria</taxon>
        <taxon>Pseudomonadati</taxon>
        <taxon>Pseudomonadota</taxon>
        <taxon>Gammaproteobacteria</taxon>
        <taxon>Enterobacterales</taxon>
        <taxon>Yersiniaceae</taxon>
        <taxon>Serratia</taxon>
    </lineage>
</organism>
<comment type="caution">
    <text evidence="1">The sequence shown here is derived from an EMBL/GenBank/DDBJ whole genome shotgun (WGS) entry which is preliminary data.</text>
</comment>
<protein>
    <submittedName>
        <fullName evidence="1">DUF2971 domain-containing protein</fullName>
    </submittedName>
</protein>
<reference evidence="1 2" key="1">
    <citation type="submission" date="2024-11" db="EMBL/GenBank/DDBJ databases">
        <title>Draft genomes of five putative biosurfactant-producing Serratia sp. isolates from Laguna de Bay, Philippines.</title>
        <authorList>
            <person name="Lantican N."/>
            <person name="Barredo G.A."/>
            <person name="Rosana A."/>
            <person name="Siababa A.C."/>
            <person name="Montecillo A."/>
        </authorList>
    </citation>
    <scope>NUCLEOTIDE SEQUENCE [LARGE SCALE GENOMIC DNA]</scope>
    <source>
        <strain evidence="1 2">WS11a</strain>
    </source>
</reference>
<evidence type="ECO:0000313" key="1">
    <source>
        <dbReference type="EMBL" id="MFK8976740.1"/>
    </source>
</evidence>
<sequence>MLKTVYHFTTLSSAENIVKNENLRVSRINGLNDPFELLSENVGNKKFRLSMKEKKRNINESHGIISFSNSWKHPVQWAHYADKHKGVCLVFSVDKSLLTDVCYHPERLLESSNPNPLDALKYKYKAWEYEDETRLIIGLEDKILTRIDNHFLIPFHNKLKLNGIIFGACTTEKNEVDFYQKIISNCDLKISKVRPAFKSFSMTNKNDWSIEKLIT</sequence>
<dbReference type="InterPro" id="IPR021352">
    <property type="entry name" value="DUF2971"/>
</dbReference>
<proteinExistence type="predicted"/>
<evidence type="ECO:0000313" key="2">
    <source>
        <dbReference type="Proteomes" id="UP001622968"/>
    </source>
</evidence>
<gene>
    <name evidence="1" type="ORF">ACJBEI_16125</name>
</gene>
<dbReference type="Pfam" id="PF11185">
    <property type="entry name" value="DUF2971"/>
    <property type="match status" value="1"/>
</dbReference>
<keyword evidence="2" id="KW-1185">Reference proteome</keyword>
<dbReference type="Proteomes" id="UP001622968">
    <property type="component" value="Unassembled WGS sequence"/>
</dbReference>